<accession>A0ACB8XMX2</accession>
<sequence length="94" mass="10785">MAVVSPLAKFKVVFVGDDLVGKSSIITRYMYDKFHTTYQPTIGIDFWSRTMSVEDTQIQLQLWDTAGHERFRCLIPSYIRDSSTVVIVYDVASE</sequence>
<comment type="caution">
    <text evidence="1">The sequence shown here is derived from an EMBL/GenBank/DDBJ whole genome shotgun (WGS) entry which is preliminary data.</text>
</comment>
<evidence type="ECO:0000313" key="2">
    <source>
        <dbReference type="Proteomes" id="UP001055879"/>
    </source>
</evidence>
<gene>
    <name evidence="1" type="ORF">L6452_40489</name>
</gene>
<keyword evidence="2" id="KW-1185">Reference proteome</keyword>
<dbReference type="EMBL" id="CM042062">
    <property type="protein sequence ID" value="KAI3669261.1"/>
    <property type="molecule type" value="Genomic_DNA"/>
</dbReference>
<organism evidence="1 2">
    <name type="scientific">Arctium lappa</name>
    <name type="common">Greater burdock</name>
    <name type="synonym">Lappa major</name>
    <dbReference type="NCBI Taxonomy" id="4217"/>
    <lineage>
        <taxon>Eukaryota</taxon>
        <taxon>Viridiplantae</taxon>
        <taxon>Streptophyta</taxon>
        <taxon>Embryophyta</taxon>
        <taxon>Tracheophyta</taxon>
        <taxon>Spermatophyta</taxon>
        <taxon>Magnoliopsida</taxon>
        <taxon>eudicotyledons</taxon>
        <taxon>Gunneridae</taxon>
        <taxon>Pentapetalae</taxon>
        <taxon>asterids</taxon>
        <taxon>campanulids</taxon>
        <taxon>Asterales</taxon>
        <taxon>Asteraceae</taxon>
        <taxon>Carduoideae</taxon>
        <taxon>Cardueae</taxon>
        <taxon>Arctiinae</taxon>
        <taxon>Arctium</taxon>
    </lineage>
</organism>
<reference evidence="1 2" key="2">
    <citation type="journal article" date="2022" name="Mol. Ecol. Resour.">
        <title>The genomes of chicory, endive, great burdock and yacon provide insights into Asteraceae paleo-polyploidization history and plant inulin production.</title>
        <authorList>
            <person name="Fan W."/>
            <person name="Wang S."/>
            <person name="Wang H."/>
            <person name="Wang A."/>
            <person name="Jiang F."/>
            <person name="Liu H."/>
            <person name="Zhao H."/>
            <person name="Xu D."/>
            <person name="Zhang Y."/>
        </authorList>
    </citation>
    <scope>NUCLEOTIDE SEQUENCE [LARGE SCALE GENOMIC DNA]</scope>
    <source>
        <strain evidence="2">cv. Niubang</strain>
    </source>
</reference>
<dbReference type="Proteomes" id="UP001055879">
    <property type="component" value="Linkage Group LG16"/>
</dbReference>
<name>A0ACB8XMX2_ARCLA</name>
<protein>
    <submittedName>
        <fullName evidence="1">Uncharacterized protein</fullName>
    </submittedName>
</protein>
<proteinExistence type="predicted"/>
<reference evidence="2" key="1">
    <citation type="journal article" date="2022" name="Mol. Ecol. Resour.">
        <title>The genomes of chicory, endive, great burdock and yacon provide insights into Asteraceae palaeo-polyploidization history and plant inulin production.</title>
        <authorList>
            <person name="Fan W."/>
            <person name="Wang S."/>
            <person name="Wang H."/>
            <person name="Wang A."/>
            <person name="Jiang F."/>
            <person name="Liu H."/>
            <person name="Zhao H."/>
            <person name="Xu D."/>
            <person name="Zhang Y."/>
        </authorList>
    </citation>
    <scope>NUCLEOTIDE SEQUENCE [LARGE SCALE GENOMIC DNA]</scope>
    <source>
        <strain evidence="2">cv. Niubang</strain>
    </source>
</reference>
<evidence type="ECO:0000313" key="1">
    <source>
        <dbReference type="EMBL" id="KAI3669261.1"/>
    </source>
</evidence>